<evidence type="ECO:0000313" key="2">
    <source>
        <dbReference type="EMBL" id="GAG09523.1"/>
    </source>
</evidence>
<feature type="non-terminal residue" evidence="2">
    <location>
        <position position="1"/>
    </location>
</feature>
<dbReference type="GO" id="GO:0016491">
    <property type="term" value="F:oxidoreductase activity"/>
    <property type="evidence" value="ECO:0007669"/>
    <property type="project" value="UniProtKB-KW"/>
</dbReference>
<dbReference type="InterPro" id="IPR051349">
    <property type="entry name" value="Hydrogenase_assoc-protein"/>
</dbReference>
<name>X0VAP4_9ZZZZ</name>
<accession>X0VAP4</accession>
<comment type="caution">
    <text evidence="2">The sequence shown here is derived from an EMBL/GenBank/DDBJ whole genome shotgun (WGS) entry which is preliminary data.</text>
</comment>
<proteinExistence type="predicted"/>
<dbReference type="PANTHER" id="PTHR42845:SF3">
    <property type="entry name" value="CYTOSOLIC NIFE-HYDROGENASE, DELTA SUBUNIT"/>
    <property type="match status" value="1"/>
</dbReference>
<dbReference type="AlphaFoldDB" id="X0VAP4"/>
<protein>
    <submittedName>
        <fullName evidence="2">Uncharacterized protein</fullName>
    </submittedName>
</protein>
<evidence type="ECO:0000256" key="1">
    <source>
        <dbReference type="ARBA" id="ARBA00023002"/>
    </source>
</evidence>
<sequence>QKIYSDQYIPEAREAKPIKHYVKVDWQIPGCPADPKEINRILSALINDIEPQEITYPVCLECKAAGNPCFLKQGLPCLGPITRGGCNAICINNGIKCWGCRGLAKDANIEAMTDTLKSIGLNEQQIKKNYEVFWQEEKKLDKFFKGER</sequence>
<dbReference type="EMBL" id="BARS01029870">
    <property type="protein sequence ID" value="GAG09523.1"/>
    <property type="molecule type" value="Genomic_DNA"/>
</dbReference>
<dbReference type="InterPro" id="IPR037024">
    <property type="entry name" value="NiFe_Hase_small_N_sf"/>
</dbReference>
<reference evidence="2" key="1">
    <citation type="journal article" date="2014" name="Front. Microbiol.">
        <title>High frequency of phylogenetically diverse reductive dehalogenase-homologous genes in deep subseafloor sedimentary metagenomes.</title>
        <authorList>
            <person name="Kawai M."/>
            <person name="Futagami T."/>
            <person name="Toyoda A."/>
            <person name="Takaki Y."/>
            <person name="Nishi S."/>
            <person name="Hori S."/>
            <person name="Arai W."/>
            <person name="Tsubouchi T."/>
            <person name="Morono Y."/>
            <person name="Uchiyama I."/>
            <person name="Ito T."/>
            <person name="Fujiyama A."/>
            <person name="Inagaki F."/>
            <person name="Takami H."/>
        </authorList>
    </citation>
    <scope>NUCLEOTIDE SEQUENCE</scope>
    <source>
        <strain evidence="2">Expedition CK06-06</strain>
    </source>
</reference>
<organism evidence="2">
    <name type="scientific">marine sediment metagenome</name>
    <dbReference type="NCBI Taxonomy" id="412755"/>
    <lineage>
        <taxon>unclassified sequences</taxon>
        <taxon>metagenomes</taxon>
        <taxon>ecological metagenomes</taxon>
    </lineage>
</organism>
<dbReference type="PANTHER" id="PTHR42845">
    <property type="entry name" value="COENZYME F420-REDUCING HYDROGENASE, GAMMA SUBUNIT"/>
    <property type="match status" value="1"/>
</dbReference>
<gene>
    <name evidence="2" type="ORF">S01H1_46639</name>
</gene>
<dbReference type="SUPFAM" id="SSF56770">
    <property type="entry name" value="HydA/Nqo6-like"/>
    <property type="match status" value="1"/>
</dbReference>
<dbReference type="Gene3D" id="3.40.50.700">
    <property type="entry name" value="NADH:ubiquinone oxidoreductase-like, 20kDa subunit"/>
    <property type="match status" value="1"/>
</dbReference>
<keyword evidence="1" id="KW-0560">Oxidoreductase</keyword>